<dbReference type="RefSeq" id="WP_346030221.1">
    <property type="nucleotide sequence ID" value="NZ_BAAANV010000036.1"/>
</dbReference>
<organism evidence="2 3">
    <name type="scientific">Dermacoccus barathri</name>
    <dbReference type="NCBI Taxonomy" id="322601"/>
    <lineage>
        <taxon>Bacteria</taxon>
        <taxon>Bacillati</taxon>
        <taxon>Actinomycetota</taxon>
        <taxon>Actinomycetes</taxon>
        <taxon>Micrococcales</taxon>
        <taxon>Dermacoccaceae</taxon>
        <taxon>Dermacoccus</taxon>
    </lineage>
</organism>
<evidence type="ECO:0000256" key="1">
    <source>
        <dbReference type="SAM" id="MobiDB-lite"/>
    </source>
</evidence>
<evidence type="ECO:0000313" key="3">
    <source>
        <dbReference type="Proteomes" id="UP001501288"/>
    </source>
</evidence>
<protein>
    <submittedName>
        <fullName evidence="2">Uncharacterized protein</fullName>
    </submittedName>
</protein>
<name>A0ABN2BKL9_9MICO</name>
<sequence length="102" mass="11138">MSRTIDALRDAAQARGELAAARAMHENSSTPLHALNTSMAPATTQTSTREQVNYTDLDSRGKQRFINQAIREGRTNPLQGSTDAMPRHDDGNSTDRGRGRSV</sequence>
<keyword evidence="3" id="KW-1185">Reference proteome</keyword>
<evidence type="ECO:0000313" key="2">
    <source>
        <dbReference type="EMBL" id="GAA1542918.1"/>
    </source>
</evidence>
<dbReference type="Proteomes" id="UP001501288">
    <property type="component" value="Unassembled WGS sequence"/>
</dbReference>
<reference evidence="2 3" key="1">
    <citation type="journal article" date="2019" name="Int. J. Syst. Evol. Microbiol.">
        <title>The Global Catalogue of Microorganisms (GCM) 10K type strain sequencing project: providing services to taxonomists for standard genome sequencing and annotation.</title>
        <authorList>
            <consortium name="The Broad Institute Genomics Platform"/>
            <consortium name="The Broad Institute Genome Sequencing Center for Infectious Disease"/>
            <person name="Wu L."/>
            <person name="Ma J."/>
        </authorList>
    </citation>
    <scope>NUCLEOTIDE SEQUENCE [LARGE SCALE GENOMIC DNA]</scope>
    <source>
        <strain evidence="2 3">JCM 14588</strain>
    </source>
</reference>
<gene>
    <name evidence="2" type="ORF">GCM10009762_15470</name>
</gene>
<accession>A0ABN2BKL9</accession>
<dbReference type="EMBL" id="BAAANV010000036">
    <property type="protein sequence ID" value="GAA1542918.1"/>
    <property type="molecule type" value="Genomic_DNA"/>
</dbReference>
<proteinExistence type="predicted"/>
<feature type="region of interest" description="Disordered" evidence="1">
    <location>
        <begin position="69"/>
        <end position="102"/>
    </location>
</feature>
<feature type="compositionally biased region" description="Basic and acidic residues" evidence="1">
    <location>
        <begin position="85"/>
        <end position="102"/>
    </location>
</feature>
<comment type="caution">
    <text evidence="2">The sequence shown here is derived from an EMBL/GenBank/DDBJ whole genome shotgun (WGS) entry which is preliminary data.</text>
</comment>